<dbReference type="EMBL" id="CAJPEV010002469">
    <property type="protein sequence ID" value="CAG0897004.1"/>
    <property type="molecule type" value="Genomic_DNA"/>
</dbReference>
<name>A0A7R9A928_9CRUS</name>
<dbReference type="Proteomes" id="UP000677054">
    <property type="component" value="Unassembled WGS sequence"/>
</dbReference>
<proteinExistence type="predicted"/>
<keyword evidence="2" id="KW-1185">Reference proteome</keyword>
<evidence type="ECO:0000313" key="2">
    <source>
        <dbReference type="Proteomes" id="UP000677054"/>
    </source>
</evidence>
<organism evidence="1">
    <name type="scientific">Darwinula stevensoni</name>
    <dbReference type="NCBI Taxonomy" id="69355"/>
    <lineage>
        <taxon>Eukaryota</taxon>
        <taxon>Metazoa</taxon>
        <taxon>Ecdysozoa</taxon>
        <taxon>Arthropoda</taxon>
        <taxon>Crustacea</taxon>
        <taxon>Oligostraca</taxon>
        <taxon>Ostracoda</taxon>
        <taxon>Podocopa</taxon>
        <taxon>Podocopida</taxon>
        <taxon>Darwinulocopina</taxon>
        <taxon>Darwinuloidea</taxon>
        <taxon>Darwinulidae</taxon>
        <taxon>Darwinula</taxon>
    </lineage>
</organism>
<protein>
    <submittedName>
        <fullName evidence="1">Uncharacterized protein</fullName>
    </submittedName>
</protein>
<evidence type="ECO:0000313" key="1">
    <source>
        <dbReference type="EMBL" id="CAD7249748.1"/>
    </source>
</evidence>
<dbReference type="EMBL" id="LR901986">
    <property type="protein sequence ID" value="CAD7249748.1"/>
    <property type="molecule type" value="Genomic_DNA"/>
</dbReference>
<gene>
    <name evidence="1" type="ORF">DSTB1V02_LOCUS9535</name>
</gene>
<dbReference type="AlphaFoldDB" id="A0A7R9A928"/>
<reference evidence="1" key="1">
    <citation type="submission" date="2020-11" db="EMBL/GenBank/DDBJ databases">
        <authorList>
            <person name="Tran Van P."/>
        </authorList>
    </citation>
    <scope>NUCLEOTIDE SEQUENCE</scope>
</reference>
<accession>A0A7R9A928</accession>
<sequence length="164" mass="18622">MDWEEDGPLRDEKRAGLFRQSSGLLRSAVTTCRQSATATATTGYLYGDSVLDLGLQREILGFYHKLYYTKNAPARNVAVNIAANFAYLLRQEVAMKLCVMTQLGFLQDSLISLQNILNFYTASNAATVFFPCWDEKVAEVSASGDCEHDEREWWGRGDDRRWFN</sequence>